<sequence>MILLEFIEMFLHLTWELIHRENVADVKAKFIIEAGNHPTDPEADEVLWQLCLPLNFQEVIFYLEHN</sequence>
<dbReference type="HOGENOM" id="CLU_2836380_0_0_1"/>
<dbReference type="Gene3D" id="3.40.50.720">
    <property type="entry name" value="NAD(P)-binding Rossmann-like Domain"/>
    <property type="match status" value="1"/>
</dbReference>
<accession>A0A061G2Y3</accession>
<keyword evidence="2" id="KW-1185">Reference proteome</keyword>
<dbReference type="Gramene" id="EOY24180">
    <property type="protein sequence ID" value="EOY24180"/>
    <property type="gene ID" value="TCM_015851"/>
</dbReference>
<evidence type="ECO:0000313" key="2">
    <source>
        <dbReference type="Proteomes" id="UP000026915"/>
    </source>
</evidence>
<evidence type="ECO:0000313" key="1">
    <source>
        <dbReference type="EMBL" id="EOY24180.1"/>
    </source>
</evidence>
<dbReference type="AlphaFoldDB" id="A0A061G2Y3"/>
<dbReference type="STRING" id="3641.A0A061G2Y3"/>
<dbReference type="EMBL" id="CM001881">
    <property type="protein sequence ID" value="EOY24180.1"/>
    <property type="molecule type" value="Genomic_DNA"/>
</dbReference>
<protein>
    <submittedName>
        <fullName evidence="1">Uncharacterized protein</fullName>
    </submittedName>
</protein>
<dbReference type="Proteomes" id="UP000026915">
    <property type="component" value="Chromosome 3"/>
</dbReference>
<gene>
    <name evidence="1" type="ORF">TCM_015851</name>
</gene>
<organism evidence="1 2">
    <name type="scientific">Theobroma cacao</name>
    <name type="common">Cacao</name>
    <name type="synonym">Cocoa</name>
    <dbReference type="NCBI Taxonomy" id="3641"/>
    <lineage>
        <taxon>Eukaryota</taxon>
        <taxon>Viridiplantae</taxon>
        <taxon>Streptophyta</taxon>
        <taxon>Embryophyta</taxon>
        <taxon>Tracheophyta</taxon>
        <taxon>Spermatophyta</taxon>
        <taxon>Magnoliopsida</taxon>
        <taxon>eudicotyledons</taxon>
        <taxon>Gunneridae</taxon>
        <taxon>Pentapetalae</taxon>
        <taxon>rosids</taxon>
        <taxon>malvids</taxon>
        <taxon>Malvales</taxon>
        <taxon>Malvaceae</taxon>
        <taxon>Byttnerioideae</taxon>
        <taxon>Theobroma</taxon>
    </lineage>
</organism>
<name>A0A061G2Y3_THECC</name>
<proteinExistence type="predicted"/>
<reference evidence="1 2" key="1">
    <citation type="journal article" date="2013" name="Genome Biol.">
        <title>The genome sequence of the most widely cultivated cacao type and its use to identify candidate genes regulating pod color.</title>
        <authorList>
            <person name="Motamayor J.C."/>
            <person name="Mockaitis K."/>
            <person name="Schmutz J."/>
            <person name="Haiminen N."/>
            <person name="Iii D.L."/>
            <person name="Cornejo O."/>
            <person name="Findley S.D."/>
            <person name="Zheng P."/>
            <person name="Utro F."/>
            <person name="Royaert S."/>
            <person name="Saski C."/>
            <person name="Jenkins J."/>
            <person name="Podicheti R."/>
            <person name="Zhao M."/>
            <person name="Scheffler B.E."/>
            <person name="Stack J.C."/>
            <person name="Feltus F.A."/>
            <person name="Mustiga G.M."/>
            <person name="Amores F."/>
            <person name="Phillips W."/>
            <person name="Marelli J.P."/>
            <person name="May G.D."/>
            <person name="Shapiro H."/>
            <person name="Ma J."/>
            <person name="Bustamante C.D."/>
            <person name="Schnell R.J."/>
            <person name="Main D."/>
            <person name="Gilbert D."/>
            <person name="Parida L."/>
            <person name="Kuhn D.N."/>
        </authorList>
    </citation>
    <scope>NUCLEOTIDE SEQUENCE [LARGE SCALE GENOMIC DNA]</scope>
    <source>
        <strain evidence="2">cv. Matina 1-6</strain>
    </source>
</reference>
<dbReference type="InParanoid" id="A0A061G2Y3"/>